<protein>
    <submittedName>
        <fullName evidence="1">Uncharacterized protein</fullName>
    </submittedName>
</protein>
<dbReference type="STRING" id="445710.ATSB10_31940"/>
<dbReference type="KEGG" id="dtx:ATSB10_31940"/>
<dbReference type="AlphaFoldDB" id="A0A160N4U9"/>
<organism evidence="1 2">
    <name type="scientific">Dyella thiooxydans</name>
    <dbReference type="NCBI Taxonomy" id="445710"/>
    <lineage>
        <taxon>Bacteria</taxon>
        <taxon>Pseudomonadati</taxon>
        <taxon>Pseudomonadota</taxon>
        <taxon>Gammaproteobacteria</taxon>
        <taxon>Lysobacterales</taxon>
        <taxon>Rhodanobacteraceae</taxon>
        <taxon>Dyella</taxon>
    </lineage>
</organism>
<dbReference type="PATRIC" id="fig|445710.3.peg.3196"/>
<evidence type="ECO:0000313" key="2">
    <source>
        <dbReference type="Proteomes" id="UP000077255"/>
    </source>
</evidence>
<dbReference type="RefSeq" id="WP_063673660.1">
    <property type="nucleotide sequence ID" value="NZ_CP014841.1"/>
</dbReference>
<name>A0A160N4U9_9GAMM</name>
<proteinExistence type="predicted"/>
<accession>A0A160N4U9</accession>
<keyword evidence="2" id="KW-1185">Reference proteome</keyword>
<dbReference type="OrthoDB" id="8527375at2"/>
<gene>
    <name evidence="1" type="ORF">ATSB10_31940</name>
</gene>
<reference evidence="1 2" key="1">
    <citation type="submission" date="2016-02" db="EMBL/GenBank/DDBJ databases">
        <title>Complete genome sequencing and analysis of ATSB10, Dyella thiooxydans isolated from rhizosphere soil of sunflower (Helianthus annuus L.).</title>
        <authorList>
            <person name="Lee Y."/>
            <person name="Hwangbo K."/>
            <person name="Chung H."/>
            <person name="Yoo J."/>
            <person name="Kim K.Y."/>
            <person name="Sa T.M."/>
            <person name="Um Y."/>
            <person name="Madhaiyan M."/>
        </authorList>
    </citation>
    <scope>NUCLEOTIDE SEQUENCE [LARGE SCALE GENOMIC DNA]</scope>
    <source>
        <strain evidence="1 2">ATSB10</strain>
    </source>
</reference>
<dbReference type="EMBL" id="CP014841">
    <property type="protein sequence ID" value="AND70648.1"/>
    <property type="molecule type" value="Genomic_DNA"/>
</dbReference>
<sequence>METKPAGVTQCFTCEFWTGERRHEPAGQVTFEGALKTAACANPVSTTHRTQMAPGAMCNHWKRWQAL</sequence>
<evidence type="ECO:0000313" key="1">
    <source>
        <dbReference type="EMBL" id="AND70648.1"/>
    </source>
</evidence>
<dbReference type="Proteomes" id="UP000077255">
    <property type="component" value="Chromosome"/>
</dbReference>